<dbReference type="RefSeq" id="WP_080463513.1">
    <property type="nucleotide sequence ID" value="NZ_BMNJ01000008.1"/>
</dbReference>
<evidence type="ECO:0000313" key="1">
    <source>
        <dbReference type="EMBL" id="GGP00036.1"/>
    </source>
</evidence>
<gene>
    <name evidence="1" type="ORF">GCM10011612_18730</name>
</gene>
<name>A0A8H9LFJ9_9ACTO</name>
<dbReference type="Proteomes" id="UP000614239">
    <property type="component" value="Unassembled WGS sequence"/>
</dbReference>
<dbReference type="AlphaFoldDB" id="A0A8H9LFJ9"/>
<comment type="caution">
    <text evidence="1">The sequence shown here is derived from an EMBL/GenBank/DDBJ whole genome shotgun (WGS) entry which is preliminary data.</text>
</comment>
<proteinExistence type="predicted"/>
<evidence type="ECO:0000313" key="2">
    <source>
        <dbReference type="Proteomes" id="UP000614239"/>
    </source>
</evidence>
<accession>A0A8H9LFJ9</accession>
<reference evidence="1" key="1">
    <citation type="journal article" date="2014" name="Int. J. Syst. Evol. Microbiol.">
        <title>Complete genome sequence of Corynebacterium casei LMG S-19264T (=DSM 44701T), isolated from a smear-ripened cheese.</title>
        <authorList>
            <consortium name="US DOE Joint Genome Institute (JGI-PGF)"/>
            <person name="Walter F."/>
            <person name="Albersmeier A."/>
            <person name="Kalinowski J."/>
            <person name="Ruckert C."/>
        </authorList>
    </citation>
    <scope>NUCLEOTIDE SEQUENCE</scope>
    <source>
        <strain evidence="1">CGMCC 4.7372</strain>
    </source>
</reference>
<organism evidence="1 2">
    <name type="scientific">Actinomyces gaoshouyii</name>
    <dbReference type="NCBI Taxonomy" id="1960083"/>
    <lineage>
        <taxon>Bacteria</taxon>
        <taxon>Bacillati</taxon>
        <taxon>Actinomycetota</taxon>
        <taxon>Actinomycetes</taxon>
        <taxon>Actinomycetales</taxon>
        <taxon>Actinomycetaceae</taxon>
        <taxon>Actinomyces</taxon>
    </lineage>
</organism>
<dbReference type="Pfam" id="PF20717">
    <property type="entry name" value="DUF6829"/>
    <property type="match status" value="1"/>
</dbReference>
<reference evidence="1" key="2">
    <citation type="submission" date="2020-09" db="EMBL/GenBank/DDBJ databases">
        <authorList>
            <person name="Sun Q."/>
            <person name="Zhou Y."/>
        </authorList>
    </citation>
    <scope>NUCLEOTIDE SEQUENCE</scope>
    <source>
        <strain evidence="1">CGMCC 4.7372</strain>
    </source>
</reference>
<sequence length="391" mass="42211">MAQSDTVQDEAFGDRLIWARCGVPAWAWELPEFRLLMNDVAPSPEASGIEHRELLRTACSLRCLEYLWGGAEEDYVAFIAGQPRGRATLPKERFHALHCWVKNTLVDEIALEGMRYLMLVHDAGKCAAVVRMAQDAGLDWNDHDELLRRVVGIPSLQAALLPTFCVLDGATQALVLGVLNLECNLGQVMQGEAPAGVLLAWEGASSRVRDWYLVHLLLDLAGVRACEGSDGAMILTSPVIDEFTDLAEAMGSKEEAEGTARYSRYLDLRATALGLDERVAESDLVAVTRLALMLQALDAAGAESVCAAWKDAAPETQAVLRSELGRDGITVHAFLPYYAPAFMRRTAARAGIGAAVEALAARLEHARTTIGEPEGSVTNLDLTQAALGGNS</sequence>
<dbReference type="InterPro" id="IPR049232">
    <property type="entry name" value="DUF6829"/>
</dbReference>
<protein>
    <submittedName>
        <fullName evidence="1">Uncharacterized protein</fullName>
    </submittedName>
</protein>
<keyword evidence="2" id="KW-1185">Reference proteome</keyword>
<dbReference type="EMBL" id="BMNJ01000008">
    <property type="protein sequence ID" value="GGP00036.1"/>
    <property type="molecule type" value="Genomic_DNA"/>
</dbReference>